<dbReference type="InterPro" id="IPR002068">
    <property type="entry name" value="A-crystallin/Hsp20_dom"/>
</dbReference>
<evidence type="ECO:0000256" key="1">
    <source>
        <dbReference type="PROSITE-ProRule" id="PRU00285"/>
    </source>
</evidence>
<dbReference type="Pfam" id="PF00011">
    <property type="entry name" value="HSP20"/>
    <property type="match status" value="1"/>
</dbReference>
<dbReference type="RefSeq" id="WP_346822024.1">
    <property type="nucleotide sequence ID" value="NZ_JBDKWZ010000008.1"/>
</dbReference>
<dbReference type="PANTHER" id="PTHR11527">
    <property type="entry name" value="HEAT-SHOCK PROTEIN 20 FAMILY MEMBER"/>
    <property type="match status" value="1"/>
</dbReference>
<dbReference type="Proteomes" id="UP001403385">
    <property type="component" value="Unassembled WGS sequence"/>
</dbReference>
<protein>
    <submittedName>
        <fullName evidence="4">Hsp20/alpha crystallin family protein</fullName>
    </submittedName>
</protein>
<keyword evidence="5" id="KW-1185">Reference proteome</keyword>
<feature type="domain" description="SHSP" evidence="3">
    <location>
        <begin position="33"/>
        <end position="143"/>
    </location>
</feature>
<sequence>MMTLVKRTPSHSFPSFSNVLEGFINDIDFKFGQDHQATTPSVNITENQEGYTLELAAPGLNKEDFHINLEQNLLSISVEKNIETKGEDTKYKRKEFNFNRFKRSFSLPEHIDGNKIEAKYEQGILRLSIPKPEEVKPKSIRID</sequence>
<dbReference type="AlphaFoldDB" id="A0AAW9S5V1"/>
<dbReference type="CDD" id="cd06464">
    <property type="entry name" value="ACD_sHsps-like"/>
    <property type="match status" value="1"/>
</dbReference>
<reference evidence="4 5" key="1">
    <citation type="submission" date="2024-04" db="EMBL/GenBank/DDBJ databases">
        <title>Novel genus in family Flammeovirgaceae.</title>
        <authorList>
            <person name="Nguyen T.H."/>
            <person name="Vuong T.Q."/>
            <person name="Le H."/>
            <person name="Kim S.-G."/>
        </authorList>
    </citation>
    <scope>NUCLEOTIDE SEQUENCE [LARGE SCALE GENOMIC DNA]</scope>
    <source>
        <strain evidence="4 5">JCM 23209</strain>
    </source>
</reference>
<dbReference type="EMBL" id="JBDKWZ010000008">
    <property type="protein sequence ID" value="MEN7549248.1"/>
    <property type="molecule type" value="Genomic_DNA"/>
</dbReference>
<dbReference type="Gene3D" id="2.60.40.790">
    <property type="match status" value="1"/>
</dbReference>
<accession>A0AAW9S5V1</accession>
<comment type="caution">
    <text evidence="4">The sequence shown here is derived from an EMBL/GenBank/DDBJ whole genome shotgun (WGS) entry which is preliminary data.</text>
</comment>
<evidence type="ECO:0000259" key="3">
    <source>
        <dbReference type="PROSITE" id="PS01031"/>
    </source>
</evidence>
<organism evidence="4 5">
    <name type="scientific">Rapidithrix thailandica</name>
    <dbReference type="NCBI Taxonomy" id="413964"/>
    <lineage>
        <taxon>Bacteria</taxon>
        <taxon>Pseudomonadati</taxon>
        <taxon>Bacteroidota</taxon>
        <taxon>Cytophagia</taxon>
        <taxon>Cytophagales</taxon>
        <taxon>Flammeovirgaceae</taxon>
        <taxon>Rapidithrix</taxon>
    </lineage>
</organism>
<gene>
    <name evidence="4" type="ORF">AAG747_15090</name>
</gene>
<evidence type="ECO:0000256" key="2">
    <source>
        <dbReference type="RuleBase" id="RU003616"/>
    </source>
</evidence>
<dbReference type="SUPFAM" id="SSF49764">
    <property type="entry name" value="HSP20-like chaperones"/>
    <property type="match status" value="1"/>
</dbReference>
<dbReference type="InterPro" id="IPR031107">
    <property type="entry name" value="Small_HSP"/>
</dbReference>
<evidence type="ECO:0000313" key="4">
    <source>
        <dbReference type="EMBL" id="MEN7549248.1"/>
    </source>
</evidence>
<proteinExistence type="inferred from homology"/>
<dbReference type="InterPro" id="IPR008978">
    <property type="entry name" value="HSP20-like_chaperone"/>
</dbReference>
<comment type="similarity">
    <text evidence="1 2">Belongs to the small heat shock protein (HSP20) family.</text>
</comment>
<evidence type="ECO:0000313" key="5">
    <source>
        <dbReference type="Proteomes" id="UP001403385"/>
    </source>
</evidence>
<name>A0AAW9S5V1_9BACT</name>
<dbReference type="PROSITE" id="PS01031">
    <property type="entry name" value="SHSP"/>
    <property type="match status" value="1"/>
</dbReference>